<name>A0A4Q1KE79_9SPHN</name>
<dbReference type="GO" id="GO:0004645">
    <property type="term" value="F:1,4-alpha-oligoglucan phosphorylase activity"/>
    <property type="evidence" value="ECO:0007669"/>
    <property type="project" value="InterPro"/>
</dbReference>
<evidence type="ECO:0000256" key="4">
    <source>
        <dbReference type="HAMAP-Rule" id="MF_00703"/>
    </source>
</evidence>
<evidence type="ECO:0000256" key="1">
    <source>
        <dbReference type="ARBA" id="ARBA00022676"/>
    </source>
</evidence>
<dbReference type="InterPro" id="IPR036320">
    <property type="entry name" value="Glycosyl_Trfase_fam3_N_dom_sf"/>
</dbReference>
<dbReference type="Proteomes" id="UP000290958">
    <property type="component" value="Unassembled WGS sequence"/>
</dbReference>
<dbReference type="HAMAP" id="MF_00703">
    <property type="entry name" value="Thymid_phosp_2"/>
    <property type="match status" value="1"/>
</dbReference>
<dbReference type="Pfam" id="PF02885">
    <property type="entry name" value="Glycos_trans_3N"/>
    <property type="match status" value="1"/>
</dbReference>
<dbReference type="InterPro" id="IPR013102">
    <property type="entry name" value="PYNP_C"/>
</dbReference>
<dbReference type="Gene3D" id="1.20.970.50">
    <property type="match status" value="1"/>
</dbReference>
<dbReference type="RefSeq" id="WP_129405203.1">
    <property type="nucleotide sequence ID" value="NZ_SBKP01000020.1"/>
</dbReference>
<dbReference type="SUPFAM" id="SSF54680">
    <property type="entry name" value="Pyrimidine nucleoside phosphorylase C-terminal domain"/>
    <property type="match status" value="1"/>
</dbReference>
<dbReference type="OrthoDB" id="341217at2"/>
<keyword evidence="2 4" id="KW-0808">Transferase</keyword>
<comment type="similarity">
    <text evidence="4">Belongs to the thymidine/pyrimidine-nucleoside phosphorylase family. Type 2 subfamily.</text>
</comment>
<dbReference type="NCBIfam" id="TIGR02645">
    <property type="entry name" value="ARCH_P_rylase"/>
    <property type="match status" value="1"/>
</dbReference>
<accession>A0A4Q1KE79</accession>
<dbReference type="InterPro" id="IPR000053">
    <property type="entry name" value="Thymidine/pyrmidine_PPase"/>
</dbReference>
<dbReference type="InterPro" id="IPR013466">
    <property type="entry name" value="Thymidine/AMP_Pase"/>
</dbReference>
<dbReference type="NCBIfam" id="NF003338">
    <property type="entry name" value="PRK04350.1"/>
    <property type="match status" value="1"/>
</dbReference>
<evidence type="ECO:0000256" key="3">
    <source>
        <dbReference type="ARBA" id="ARBA00048550"/>
    </source>
</evidence>
<organism evidence="6 7">
    <name type="scientific">Sphingobium fluviale</name>
    <dbReference type="NCBI Taxonomy" id="2506423"/>
    <lineage>
        <taxon>Bacteria</taxon>
        <taxon>Pseudomonadati</taxon>
        <taxon>Pseudomonadota</taxon>
        <taxon>Alphaproteobacteria</taxon>
        <taxon>Sphingomonadales</taxon>
        <taxon>Sphingomonadaceae</taxon>
        <taxon>Sphingobium</taxon>
    </lineage>
</organism>
<reference evidence="7" key="1">
    <citation type="submission" date="2019-01" db="EMBL/GenBank/DDBJ databases">
        <title>Cytophagaceae bacterium strain CAR-16.</title>
        <authorList>
            <person name="Chen W.-M."/>
        </authorList>
    </citation>
    <scope>NUCLEOTIDE SEQUENCE [LARGE SCALE GENOMIC DNA]</scope>
    <source>
        <strain evidence="7">CHR27</strain>
    </source>
</reference>
<dbReference type="Pfam" id="PF00591">
    <property type="entry name" value="Glycos_transf_3"/>
    <property type="match status" value="1"/>
</dbReference>
<dbReference type="Gene3D" id="3.40.1030.10">
    <property type="entry name" value="Nucleoside phosphorylase/phosphoribosyltransferase catalytic domain"/>
    <property type="match status" value="1"/>
</dbReference>
<dbReference type="SMART" id="SM00941">
    <property type="entry name" value="PYNP_C"/>
    <property type="match status" value="1"/>
</dbReference>
<dbReference type="InterPro" id="IPR017872">
    <property type="entry name" value="Pyrmidine_PPase_CS"/>
</dbReference>
<dbReference type="SUPFAM" id="SSF52418">
    <property type="entry name" value="Nucleoside phosphorylase/phosphoribosyltransferase catalytic domain"/>
    <property type="match status" value="1"/>
</dbReference>
<dbReference type="Gene3D" id="2.40.40.20">
    <property type="match status" value="1"/>
</dbReference>
<dbReference type="EC" id="2.4.2.4" evidence="4"/>
<dbReference type="SUPFAM" id="SSF47648">
    <property type="entry name" value="Nucleoside phosphorylase/phosphoribosyltransferase N-terminal domain"/>
    <property type="match status" value="1"/>
</dbReference>
<evidence type="ECO:0000313" key="7">
    <source>
        <dbReference type="Proteomes" id="UP000290958"/>
    </source>
</evidence>
<comment type="caution">
    <text evidence="6">The sequence shown here is derived from an EMBL/GenBank/DDBJ whole genome shotgun (WGS) entry which is preliminary data.</text>
</comment>
<sequence>MSRQAEPGQTGAIPHGPTGHGLKARKLGLIAGSAEPIAVMPEDCAICRAEGLTARTTILVEAGDRQIVARLMRSTNDLVAEGEIGLSDEAWTRLGLSGGEPVNVRHPQPVPSLSALRKRIYGNRLAQADFTSIMSDLVAGRYSDVHLASFVTACSAFPLDLDEMIALTQAMIGAGKMLTWHQPVIVDKHSVGGLPGNRTTPIIVSIVAALGLVMPKTSSRAITSPAGTADTMETLAPVDLDIEQIRDVVARQNGCLVWGGAVDLSPADDIIIGVERILDLDSSGQLVASVLSKKIAAGATHLVIDMPVGPTAKVRTAQAADELSYWLEAVAAAFGVKIRILLGRGDQPIGGGIGPALEARDVLAVLQQRDPPADLATRACDLAGALLELAEFAPQGSGAMLARDVLESGRAWAKFQAICAAQGGLREPPVPSHRQVVLAPHAGTLGSIDNRRLAQLAKLAGAPAAKAAGVELHYRLGDAVEAGSALCTVHAESRGELDYAMQFYAGAGAIFGIEEP</sequence>
<dbReference type="InterPro" id="IPR036566">
    <property type="entry name" value="PYNP-like_C_sf"/>
</dbReference>
<evidence type="ECO:0000313" key="6">
    <source>
        <dbReference type="EMBL" id="RXR25571.1"/>
    </source>
</evidence>
<comment type="catalytic activity">
    <reaction evidence="3 4">
        <text>thymidine + phosphate = 2-deoxy-alpha-D-ribose 1-phosphate + thymine</text>
        <dbReference type="Rhea" id="RHEA:16037"/>
        <dbReference type="ChEBI" id="CHEBI:17748"/>
        <dbReference type="ChEBI" id="CHEBI:17821"/>
        <dbReference type="ChEBI" id="CHEBI:43474"/>
        <dbReference type="ChEBI" id="CHEBI:57259"/>
        <dbReference type="EC" id="2.4.2.4"/>
    </reaction>
</comment>
<evidence type="ECO:0000256" key="2">
    <source>
        <dbReference type="ARBA" id="ARBA00022679"/>
    </source>
</evidence>
<dbReference type="PANTHER" id="PTHR10515">
    <property type="entry name" value="THYMIDINE PHOSPHORYLASE"/>
    <property type="match status" value="1"/>
</dbReference>
<dbReference type="InterPro" id="IPR000312">
    <property type="entry name" value="Glycosyl_Trfase_fam3"/>
</dbReference>
<dbReference type="PROSITE" id="PS00647">
    <property type="entry name" value="THYMID_PHOSPHORYLASE"/>
    <property type="match status" value="1"/>
</dbReference>
<evidence type="ECO:0000259" key="5">
    <source>
        <dbReference type="SMART" id="SM00941"/>
    </source>
</evidence>
<dbReference type="Pfam" id="PF07831">
    <property type="entry name" value="PYNP_C"/>
    <property type="match status" value="1"/>
</dbReference>
<dbReference type="GO" id="GO:0009032">
    <property type="term" value="F:thymidine phosphorylase activity"/>
    <property type="evidence" value="ECO:0007669"/>
    <property type="project" value="UniProtKB-UniRule"/>
</dbReference>
<feature type="domain" description="Pyrimidine nucleoside phosphorylase C-terminal" evidence="5">
    <location>
        <begin position="444"/>
        <end position="511"/>
    </location>
</feature>
<dbReference type="InterPro" id="IPR035902">
    <property type="entry name" value="Nuc_phospho_transferase"/>
</dbReference>
<dbReference type="InterPro" id="IPR028579">
    <property type="entry name" value="Thym_Pase_Put"/>
</dbReference>
<dbReference type="EMBL" id="SBKP01000020">
    <property type="protein sequence ID" value="RXR25571.1"/>
    <property type="molecule type" value="Genomic_DNA"/>
</dbReference>
<keyword evidence="7" id="KW-1185">Reference proteome</keyword>
<dbReference type="GO" id="GO:0005829">
    <property type="term" value="C:cytosol"/>
    <property type="evidence" value="ECO:0007669"/>
    <property type="project" value="TreeGrafter"/>
</dbReference>
<keyword evidence="1 4" id="KW-0328">Glycosyltransferase</keyword>
<dbReference type="AlphaFoldDB" id="A0A4Q1KE79"/>
<dbReference type="GO" id="GO:0006213">
    <property type="term" value="P:pyrimidine nucleoside metabolic process"/>
    <property type="evidence" value="ECO:0007669"/>
    <property type="project" value="InterPro"/>
</dbReference>
<dbReference type="PANTHER" id="PTHR10515:SF0">
    <property type="entry name" value="THYMIDINE PHOSPHORYLASE"/>
    <property type="match status" value="1"/>
</dbReference>
<dbReference type="InterPro" id="IPR017459">
    <property type="entry name" value="Glycosyl_Trfase_fam3_N_dom"/>
</dbReference>
<gene>
    <name evidence="6" type="ORF">EQG66_14130</name>
</gene>
<proteinExistence type="inferred from homology"/>
<dbReference type="Gene3D" id="3.90.1170.30">
    <property type="entry name" value="Pyrimidine nucleoside phosphorylase-like, C-terminal domain"/>
    <property type="match status" value="1"/>
</dbReference>
<dbReference type="GO" id="GO:0006206">
    <property type="term" value="P:pyrimidine nucleobase metabolic process"/>
    <property type="evidence" value="ECO:0007669"/>
    <property type="project" value="InterPro"/>
</dbReference>
<protein>
    <recommendedName>
        <fullName evidence="4">Putative thymidine phosphorylase</fullName>
        <ecNumber evidence="4">2.4.2.4</ecNumber>
    </recommendedName>
    <alternativeName>
        <fullName evidence="4">TdRPase</fullName>
    </alternativeName>
</protein>